<reference evidence="5 6" key="1">
    <citation type="submission" date="2018-04" db="EMBL/GenBank/DDBJ databases">
        <title>Draft Genome Sequence of Phosphate-Solubilizing Chryseobacterium sp. ISE14 that is a Biocontrol and Plant Growth-Promoting Rhizobacterium Isolated from Cucumber.</title>
        <authorList>
            <person name="Jeong J.-J."/>
            <person name="Sang M.K."/>
            <person name="Choi I.-G."/>
            <person name="Kim K.D."/>
        </authorList>
    </citation>
    <scope>NUCLEOTIDE SEQUENCE [LARGE SCALE GENOMIC DNA]</scope>
    <source>
        <strain evidence="5 6">ISE14</strain>
    </source>
</reference>
<dbReference type="AlphaFoldDB" id="A0A316XDV0"/>
<keyword evidence="2 3" id="KW-0802">TPR repeat</keyword>
<keyword evidence="4" id="KW-1133">Transmembrane helix</keyword>
<dbReference type="InterPro" id="IPR011990">
    <property type="entry name" value="TPR-like_helical_dom_sf"/>
</dbReference>
<dbReference type="InterPro" id="IPR051685">
    <property type="entry name" value="Ycf3/AcsC/BcsC/TPR_MFPF"/>
</dbReference>
<accession>A0A316XDV0</accession>
<comment type="caution">
    <text evidence="5">The sequence shown here is derived from an EMBL/GenBank/DDBJ whole genome shotgun (WGS) entry which is preliminary data.</text>
</comment>
<keyword evidence="6" id="KW-1185">Reference proteome</keyword>
<dbReference type="Gene3D" id="1.25.40.10">
    <property type="entry name" value="Tetratricopeptide repeat domain"/>
    <property type="match status" value="1"/>
</dbReference>
<dbReference type="OrthoDB" id="1159555at2"/>
<dbReference type="SMART" id="SM00028">
    <property type="entry name" value="TPR"/>
    <property type="match status" value="3"/>
</dbReference>
<evidence type="ECO:0000256" key="3">
    <source>
        <dbReference type="PROSITE-ProRule" id="PRU00339"/>
    </source>
</evidence>
<dbReference type="RefSeq" id="WP_103248836.1">
    <property type="nucleotide sequence ID" value="NZ_PPED02000001.1"/>
</dbReference>
<evidence type="ECO:0000256" key="4">
    <source>
        <dbReference type="SAM" id="Phobius"/>
    </source>
</evidence>
<keyword evidence="1" id="KW-0677">Repeat</keyword>
<organism evidence="5 6">
    <name type="scientific">Chryseobacterium phosphatilyticum</name>
    <dbReference type="NCBI Taxonomy" id="475075"/>
    <lineage>
        <taxon>Bacteria</taxon>
        <taxon>Pseudomonadati</taxon>
        <taxon>Bacteroidota</taxon>
        <taxon>Flavobacteriia</taxon>
        <taxon>Flavobacteriales</taxon>
        <taxon>Weeksellaceae</taxon>
        <taxon>Chryseobacterium group</taxon>
        <taxon>Chryseobacterium</taxon>
    </lineage>
</organism>
<name>A0A316XDV0_9FLAO</name>
<evidence type="ECO:0000256" key="2">
    <source>
        <dbReference type="ARBA" id="ARBA00022803"/>
    </source>
</evidence>
<protein>
    <submittedName>
        <fullName evidence="5">Tetratricopeptide repeat protein</fullName>
    </submittedName>
</protein>
<dbReference type="PANTHER" id="PTHR44943:SF8">
    <property type="entry name" value="TPR REPEAT-CONTAINING PROTEIN MJ0263"/>
    <property type="match status" value="1"/>
</dbReference>
<dbReference type="SUPFAM" id="SSF48452">
    <property type="entry name" value="TPR-like"/>
    <property type="match status" value="1"/>
</dbReference>
<evidence type="ECO:0000313" key="6">
    <source>
        <dbReference type="Proteomes" id="UP000236594"/>
    </source>
</evidence>
<feature type="transmembrane region" description="Helical" evidence="4">
    <location>
        <begin position="280"/>
        <end position="302"/>
    </location>
</feature>
<keyword evidence="4" id="KW-0472">Membrane</keyword>
<dbReference type="PROSITE" id="PS50005">
    <property type="entry name" value="TPR"/>
    <property type="match status" value="3"/>
</dbReference>
<feature type="repeat" description="TPR" evidence="3">
    <location>
        <begin position="71"/>
        <end position="104"/>
    </location>
</feature>
<keyword evidence="4" id="KW-0812">Transmembrane</keyword>
<evidence type="ECO:0000313" key="5">
    <source>
        <dbReference type="EMBL" id="PWN72032.1"/>
    </source>
</evidence>
<gene>
    <name evidence="5" type="ORF">C1631_005320</name>
</gene>
<evidence type="ECO:0000256" key="1">
    <source>
        <dbReference type="ARBA" id="ARBA00022737"/>
    </source>
</evidence>
<proteinExistence type="predicted"/>
<dbReference type="InterPro" id="IPR019734">
    <property type="entry name" value="TPR_rpt"/>
</dbReference>
<sequence>MRKKMFGLILGIISIPVFACLNGETLKLEDGTILYEDYDGFVPHGHQFGDNKRLSEVLLSLEKGYHETKNLNFLSDKGLILIIQGKYQEAIELYNKIEKSDPDRYSTASNIGTAYELMGNNEKALYWIEKAIEIMPDSHYGSEWIHANILKAKIKGDQYITSQFLINHDFGNTKIPVSTLNKKQLHSLREQLYYQLNERMTFVKPVDKIVAQLLFDLGNVSYLYGDKEEAMEDYEKAKEYGFKDPLLKERINLHPIPIDRQVEKKLIKEAKFHTNPLRRFHLIEMLISVCAFMFSCLLVFIFRKKIFLLLK</sequence>
<feature type="repeat" description="TPR" evidence="3">
    <location>
        <begin position="211"/>
        <end position="244"/>
    </location>
</feature>
<dbReference type="PANTHER" id="PTHR44943">
    <property type="entry name" value="CELLULOSE SYNTHASE OPERON PROTEIN C"/>
    <property type="match status" value="1"/>
</dbReference>
<dbReference type="EMBL" id="PPED02000001">
    <property type="protein sequence ID" value="PWN72032.1"/>
    <property type="molecule type" value="Genomic_DNA"/>
</dbReference>
<dbReference type="Proteomes" id="UP000236594">
    <property type="component" value="Unassembled WGS sequence"/>
</dbReference>
<dbReference type="Pfam" id="PF13181">
    <property type="entry name" value="TPR_8"/>
    <property type="match status" value="3"/>
</dbReference>
<feature type="repeat" description="TPR" evidence="3">
    <location>
        <begin position="105"/>
        <end position="138"/>
    </location>
</feature>